<feature type="compositionally biased region" description="Polar residues" evidence="1">
    <location>
        <begin position="18"/>
        <end position="33"/>
    </location>
</feature>
<accession>M4B5Z6</accession>
<evidence type="ECO:0000313" key="2">
    <source>
        <dbReference type="EnsemblProtists" id="HpaP801696"/>
    </source>
</evidence>
<dbReference type="EMBL" id="JH598461">
    <property type="status" value="NOT_ANNOTATED_CDS"/>
    <property type="molecule type" value="Genomic_DNA"/>
</dbReference>
<dbReference type="AlphaFoldDB" id="M4B5Z6"/>
<reference evidence="2" key="2">
    <citation type="submission" date="2015-06" db="UniProtKB">
        <authorList>
            <consortium name="EnsemblProtists"/>
        </authorList>
    </citation>
    <scope>IDENTIFICATION</scope>
    <source>
        <strain evidence="2">Emoy2</strain>
    </source>
</reference>
<keyword evidence="3" id="KW-1185">Reference proteome</keyword>
<sequence>MAKPTAYESSRHKIPPAGQQSKSSTHMNFTSFTDQGSRAATHWNLIDGARQYDIVPPVQQRVIPAVKPSLFITNDHESFAIISDEVHEDKLL</sequence>
<name>M4B5Z6_HYAAE</name>
<dbReference type="EnsemblProtists" id="HpaT801696">
    <property type="protein sequence ID" value="HpaP801696"/>
    <property type="gene ID" value="HpaG801696"/>
</dbReference>
<dbReference type="HOGENOM" id="CLU_2417898_0_0_1"/>
<organism evidence="2 3">
    <name type="scientific">Hyaloperonospora arabidopsidis (strain Emoy2)</name>
    <name type="common">Downy mildew agent</name>
    <name type="synonym">Peronospora arabidopsidis</name>
    <dbReference type="NCBI Taxonomy" id="559515"/>
    <lineage>
        <taxon>Eukaryota</taxon>
        <taxon>Sar</taxon>
        <taxon>Stramenopiles</taxon>
        <taxon>Oomycota</taxon>
        <taxon>Peronosporomycetes</taxon>
        <taxon>Peronosporales</taxon>
        <taxon>Peronosporaceae</taxon>
        <taxon>Hyaloperonospora</taxon>
    </lineage>
</organism>
<dbReference type="Proteomes" id="UP000011713">
    <property type="component" value="Unassembled WGS sequence"/>
</dbReference>
<proteinExistence type="predicted"/>
<protein>
    <submittedName>
        <fullName evidence="2">Uncharacterized protein</fullName>
    </submittedName>
</protein>
<dbReference type="InParanoid" id="M4B5Z6"/>
<evidence type="ECO:0000313" key="3">
    <source>
        <dbReference type="Proteomes" id="UP000011713"/>
    </source>
</evidence>
<evidence type="ECO:0000256" key="1">
    <source>
        <dbReference type="SAM" id="MobiDB-lite"/>
    </source>
</evidence>
<feature type="region of interest" description="Disordered" evidence="1">
    <location>
        <begin position="1"/>
        <end position="33"/>
    </location>
</feature>
<dbReference type="VEuPathDB" id="FungiDB:HpaG801696"/>
<reference evidence="3" key="1">
    <citation type="journal article" date="2010" name="Science">
        <title>Signatures of adaptation to obligate biotrophy in the Hyaloperonospora arabidopsidis genome.</title>
        <authorList>
            <person name="Baxter L."/>
            <person name="Tripathy S."/>
            <person name="Ishaque N."/>
            <person name="Boot N."/>
            <person name="Cabral A."/>
            <person name="Kemen E."/>
            <person name="Thines M."/>
            <person name="Ah-Fong A."/>
            <person name="Anderson R."/>
            <person name="Badejoko W."/>
            <person name="Bittner-Eddy P."/>
            <person name="Boore J.L."/>
            <person name="Chibucos M.C."/>
            <person name="Coates M."/>
            <person name="Dehal P."/>
            <person name="Delehaunty K."/>
            <person name="Dong S."/>
            <person name="Downton P."/>
            <person name="Dumas B."/>
            <person name="Fabro G."/>
            <person name="Fronick C."/>
            <person name="Fuerstenberg S.I."/>
            <person name="Fulton L."/>
            <person name="Gaulin E."/>
            <person name="Govers F."/>
            <person name="Hughes L."/>
            <person name="Humphray S."/>
            <person name="Jiang R.H."/>
            <person name="Judelson H."/>
            <person name="Kamoun S."/>
            <person name="Kyung K."/>
            <person name="Meijer H."/>
            <person name="Minx P."/>
            <person name="Morris P."/>
            <person name="Nelson J."/>
            <person name="Phuntumart V."/>
            <person name="Qutob D."/>
            <person name="Rehmany A."/>
            <person name="Rougon-Cardoso A."/>
            <person name="Ryden P."/>
            <person name="Torto-Alalibo T."/>
            <person name="Studholme D."/>
            <person name="Wang Y."/>
            <person name="Win J."/>
            <person name="Wood J."/>
            <person name="Clifton S.W."/>
            <person name="Rogers J."/>
            <person name="Van den Ackerveken G."/>
            <person name="Jones J.D."/>
            <person name="McDowell J.M."/>
            <person name="Beynon J."/>
            <person name="Tyler B.M."/>
        </authorList>
    </citation>
    <scope>NUCLEOTIDE SEQUENCE [LARGE SCALE GENOMIC DNA]</scope>
    <source>
        <strain evidence="3">Emoy2</strain>
    </source>
</reference>